<dbReference type="AlphaFoldDB" id="A0A4S8JW39"/>
<dbReference type="Proteomes" id="UP000317650">
    <property type="component" value="Chromosome 5"/>
</dbReference>
<keyword evidence="4" id="KW-1185">Reference proteome</keyword>
<gene>
    <name evidence="3" type="ORF">C4D60_Mb05t14360</name>
</gene>
<feature type="domain" description="Transposase (putative) gypsy type" evidence="2">
    <location>
        <begin position="51"/>
        <end position="113"/>
    </location>
</feature>
<sequence>MWPHDLDSVVSGSLLEKLRERYCIPEEFVLVAPDPGQRAYDPIPRGFALTLDALEAGLRLPLHPIIVSCLSLWRISPSQVAPNSWRYLVAFLGECYYANITHTRNLFLSCFRLFKGSGGYFLSARASFRVGGAPSNNKGWKGRFFYVSWSRDWGFGVRWAARAIDNTAPSLNNEDCRGLERLREILPGSQAIRAMNEQWLAEAGLSPAAQGMFKLLSLRDGRSSSASSPRSSADPLPVSEDAPLEVLEGRPSKRAQVVGSGKAKAGSTKPRVAGMKRAEREEGPSRDIGGPSQGVAGKRSRPPAMDDLCGIRAGDDEPLWSLVMG</sequence>
<comment type="caution">
    <text evidence="3">The sequence shown here is derived from an EMBL/GenBank/DDBJ whole genome shotgun (WGS) entry which is preliminary data.</text>
</comment>
<reference evidence="3 4" key="1">
    <citation type="journal article" date="2019" name="Nat. Plants">
        <title>Genome sequencing of Musa balbisiana reveals subgenome evolution and function divergence in polyploid bananas.</title>
        <authorList>
            <person name="Yao X."/>
        </authorList>
    </citation>
    <scope>NUCLEOTIDE SEQUENCE [LARGE SCALE GENOMIC DNA]</scope>
    <source>
        <strain evidence="4">cv. DH-PKW</strain>
        <tissue evidence="3">Leaves</tissue>
    </source>
</reference>
<dbReference type="PANTHER" id="PTHR31099">
    <property type="entry name" value="OS06G0165300 PROTEIN"/>
    <property type="match status" value="1"/>
</dbReference>
<evidence type="ECO:0000313" key="3">
    <source>
        <dbReference type="EMBL" id="THU66459.1"/>
    </source>
</evidence>
<evidence type="ECO:0000313" key="4">
    <source>
        <dbReference type="Proteomes" id="UP000317650"/>
    </source>
</evidence>
<dbReference type="STRING" id="52838.A0A4S8JW39"/>
<feature type="compositionally biased region" description="Low complexity" evidence="1">
    <location>
        <begin position="223"/>
        <end position="237"/>
    </location>
</feature>
<accession>A0A4S8JW39</accession>
<evidence type="ECO:0000259" key="2">
    <source>
        <dbReference type="Pfam" id="PF04195"/>
    </source>
</evidence>
<dbReference type="EMBL" id="PYDT01000003">
    <property type="protein sequence ID" value="THU66459.1"/>
    <property type="molecule type" value="Genomic_DNA"/>
</dbReference>
<feature type="compositionally biased region" description="Basic and acidic residues" evidence="1">
    <location>
        <begin position="276"/>
        <end position="285"/>
    </location>
</feature>
<name>A0A4S8JW39_MUSBA</name>
<dbReference type="PANTHER" id="PTHR31099:SF28">
    <property type="entry name" value="F5J5.12"/>
    <property type="match status" value="1"/>
</dbReference>
<protein>
    <recommendedName>
        <fullName evidence="2">Transposase (putative) gypsy type domain-containing protein</fullName>
    </recommendedName>
</protein>
<organism evidence="3 4">
    <name type="scientific">Musa balbisiana</name>
    <name type="common">Banana</name>
    <dbReference type="NCBI Taxonomy" id="52838"/>
    <lineage>
        <taxon>Eukaryota</taxon>
        <taxon>Viridiplantae</taxon>
        <taxon>Streptophyta</taxon>
        <taxon>Embryophyta</taxon>
        <taxon>Tracheophyta</taxon>
        <taxon>Spermatophyta</taxon>
        <taxon>Magnoliopsida</taxon>
        <taxon>Liliopsida</taxon>
        <taxon>Zingiberales</taxon>
        <taxon>Musaceae</taxon>
        <taxon>Musa</taxon>
    </lineage>
</organism>
<feature type="region of interest" description="Disordered" evidence="1">
    <location>
        <begin position="221"/>
        <end position="313"/>
    </location>
</feature>
<dbReference type="Pfam" id="PF04195">
    <property type="entry name" value="Transposase_28"/>
    <property type="match status" value="1"/>
</dbReference>
<proteinExistence type="predicted"/>
<dbReference type="InterPro" id="IPR007321">
    <property type="entry name" value="Transposase_28"/>
</dbReference>
<evidence type="ECO:0000256" key="1">
    <source>
        <dbReference type="SAM" id="MobiDB-lite"/>
    </source>
</evidence>